<organism evidence="2 3">
    <name type="scientific">Fusarium fujikuroi</name>
    <name type="common">Bakanae and foot rot disease fungus</name>
    <name type="synonym">Gibberella fujikuroi</name>
    <dbReference type="NCBI Taxonomy" id="5127"/>
    <lineage>
        <taxon>Eukaryota</taxon>
        <taxon>Fungi</taxon>
        <taxon>Dikarya</taxon>
        <taxon>Ascomycota</taxon>
        <taxon>Pezizomycotina</taxon>
        <taxon>Sordariomycetes</taxon>
        <taxon>Hypocreomycetidae</taxon>
        <taxon>Hypocreales</taxon>
        <taxon>Nectriaceae</taxon>
        <taxon>Fusarium</taxon>
        <taxon>Fusarium fujikuroi species complex</taxon>
    </lineage>
</organism>
<feature type="compositionally biased region" description="Low complexity" evidence="1">
    <location>
        <begin position="39"/>
        <end position="55"/>
    </location>
</feature>
<proteinExistence type="predicted"/>
<sequence length="78" mass="8499">MVGDVSDYTIPLKLPPAFNLQCISTSTFDLCRRKKKTASPLSSSVPFSPLHSSMSPFPKPPAPVDPRVNAQAKLHAYD</sequence>
<protein>
    <submittedName>
        <fullName evidence="2">Uncharacterized protein</fullName>
    </submittedName>
</protein>
<feature type="region of interest" description="Disordered" evidence="1">
    <location>
        <begin position="38"/>
        <end position="78"/>
    </location>
</feature>
<evidence type="ECO:0000313" key="3">
    <source>
        <dbReference type="Proteomes" id="UP000760494"/>
    </source>
</evidence>
<gene>
    <name evidence="2" type="ORF">C2S_7343</name>
</gene>
<name>A0A9Q9UCE1_FUSFU</name>
<comment type="caution">
    <text evidence="2">The sequence shown here is derived from an EMBL/GenBank/DDBJ whole genome shotgun (WGS) entry which is preliminary data.</text>
</comment>
<dbReference type="AlphaFoldDB" id="A0A9Q9UCE1"/>
<accession>A0A9Q9UCE1</accession>
<evidence type="ECO:0000313" key="2">
    <source>
        <dbReference type="EMBL" id="VTT69133.1"/>
    </source>
</evidence>
<evidence type="ECO:0000256" key="1">
    <source>
        <dbReference type="SAM" id="MobiDB-lite"/>
    </source>
</evidence>
<reference evidence="2" key="1">
    <citation type="submission" date="2019-05" db="EMBL/GenBank/DDBJ databases">
        <authorList>
            <person name="Piombo E."/>
        </authorList>
    </citation>
    <scope>NUCLEOTIDE SEQUENCE</scope>
    <source>
        <strain evidence="2">C2S</strain>
    </source>
</reference>
<dbReference type="Proteomes" id="UP000760494">
    <property type="component" value="Unassembled WGS sequence"/>
</dbReference>
<dbReference type="EMBL" id="CABFJX010000235">
    <property type="protein sequence ID" value="VTT69133.1"/>
    <property type="molecule type" value="Genomic_DNA"/>
</dbReference>